<feature type="coiled-coil region" evidence="5">
    <location>
        <begin position="573"/>
        <end position="610"/>
    </location>
</feature>
<feature type="coiled-coil region" evidence="5">
    <location>
        <begin position="466"/>
        <end position="541"/>
    </location>
</feature>
<dbReference type="GO" id="GO:0016787">
    <property type="term" value="F:hydrolase activity"/>
    <property type="evidence" value="ECO:0007669"/>
    <property type="project" value="UniProtKB-KW"/>
</dbReference>
<protein>
    <submittedName>
        <fullName evidence="7">DNA helicase</fullName>
    </submittedName>
</protein>
<dbReference type="InterPro" id="IPR050534">
    <property type="entry name" value="Coronavir_polyprotein_1ab"/>
</dbReference>
<dbReference type="OrthoDB" id="9757917at2"/>
<keyword evidence="2" id="KW-0378">Hydrolase</keyword>
<evidence type="ECO:0000313" key="8">
    <source>
        <dbReference type="Proteomes" id="UP000185568"/>
    </source>
</evidence>
<dbReference type="Pfam" id="PF13087">
    <property type="entry name" value="AAA_12"/>
    <property type="match status" value="1"/>
</dbReference>
<proteinExistence type="predicted"/>
<dbReference type="Gene3D" id="3.40.50.300">
    <property type="entry name" value="P-loop containing nucleotide triphosphate hydrolases"/>
    <property type="match status" value="3"/>
</dbReference>
<keyword evidence="1" id="KW-0547">Nucleotide-binding</keyword>
<evidence type="ECO:0000256" key="3">
    <source>
        <dbReference type="ARBA" id="ARBA00022806"/>
    </source>
</evidence>
<dbReference type="AlphaFoldDB" id="A0A1Q8Q1X8"/>
<dbReference type="GO" id="GO:0005524">
    <property type="term" value="F:ATP binding"/>
    <property type="evidence" value="ECO:0007669"/>
    <property type="project" value="UniProtKB-KW"/>
</dbReference>
<keyword evidence="3 7" id="KW-0347">Helicase</keyword>
<evidence type="ECO:0000256" key="4">
    <source>
        <dbReference type="ARBA" id="ARBA00022840"/>
    </source>
</evidence>
<name>A0A1Q8Q1X8_9BACI</name>
<dbReference type="EMBL" id="MSDU01000056">
    <property type="protein sequence ID" value="OLN21315.1"/>
    <property type="molecule type" value="Genomic_DNA"/>
</dbReference>
<comment type="caution">
    <text evidence="7">The sequence shown here is derived from an EMBL/GenBank/DDBJ whole genome shotgun (WGS) entry which is preliminary data.</text>
</comment>
<keyword evidence="8" id="KW-1185">Reference proteome</keyword>
<organism evidence="7 8">
    <name type="scientific">Domibacillus antri</name>
    <dbReference type="NCBI Taxonomy" id="1714264"/>
    <lineage>
        <taxon>Bacteria</taxon>
        <taxon>Bacillati</taxon>
        <taxon>Bacillota</taxon>
        <taxon>Bacilli</taxon>
        <taxon>Bacillales</taxon>
        <taxon>Bacillaceae</taxon>
        <taxon>Domibacillus</taxon>
    </lineage>
</organism>
<keyword evidence="4" id="KW-0067">ATP-binding</keyword>
<evidence type="ECO:0000259" key="6">
    <source>
        <dbReference type="Pfam" id="PF13087"/>
    </source>
</evidence>
<feature type="domain" description="DNA2/NAM7 helicase-like C-terminal" evidence="6">
    <location>
        <begin position="867"/>
        <end position="987"/>
    </location>
</feature>
<gene>
    <name evidence="7" type="ORF">BTO30_15665</name>
</gene>
<dbReference type="RefSeq" id="WP_075399633.1">
    <property type="nucleotide sequence ID" value="NZ_MSDU01000056.1"/>
</dbReference>
<keyword evidence="5" id="KW-0175">Coiled coil</keyword>
<evidence type="ECO:0000256" key="2">
    <source>
        <dbReference type="ARBA" id="ARBA00022801"/>
    </source>
</evidence>
<evidence type="ECO:0000256" key="5">
    <source>
        <dbReference type="SAM" id="Coils"/>
    </source>
</evidence>
<evidence type="ECO:0000256" key="1">
    <source>
        <dbReference type="ARBA" id="ARBA00022741"/>
    </source>
</evidence>
<accession>A0A1Q8Q1X8</accession>
<dbReference type="SUPFAM" id="SSF52540">
    <property type="entry name" value="P-loop containing nucleoside triphosphate hydrolases"/>
    <property type="match status" value="1"/>
</dbReference>
<dbReference type="STRING" id="1714264.BTO30_15665"/>
<dbReference type="GO" id="GO:0043139">
    <property type="term" value="F:5'-3' DNA helicase activity"/>
    <property type="evidence" value="ECO:0007669"/>
    <property type="project" value="TreeGrafter"/>
</dbReference>
<reference evidence="7 8" key="1">
    <citation type="submission" date="2016-12" db="EMBL/GenBank/DDBJ databases">
        <title>Domibacillus antri genome sequencing.</title>
        <authorList>
            <person name="Verma A."/>
            <person name="Krishnamurthi S."/>
        </authorList>
    </citation>
    <scope>NUCLEOTIDE SEQUENCE [LARGE SCALE GENOMIC DNA]</scope>
    <source>
        <strain evidence="7 8">XD80</strain>
    </source>
</reference>
<evidence type="ECO:0000313" key="7">
    <source>
        <dbReference type="EMBL" id="OLN21315.1"/>
    </source>
</evidence>
<dbReference type="Proteomes" id="UP000185568">
    <property type="component" value="Unassembled WGS sequence"/>
</dbReference>
<dbReference type="PANTHER" id="PTHR43788:SF8">
    <property type="entry name" value="DNA-BINDING PROTEIN SMUBP-2"/>
    <property type="match status" value="1"/>
</dbReference>
<dbReference type="PANTHER" id="PTHR43788">
    <property type="entry name" value="DNA2/NAM7 HELICASE FAMILY MEMBER"/>
    <property type="match status" value="1"/>
</dbReference>
<sequence>MGITKVTTVLKAWHLIESLVPSEVPHKDETIEGNYFEDNEKRVRTRLVDFDESPWKNQLKDRNNYKVHYHYYLACFEQYKLVSRMRDIFKNKEEIFNHDKTTLFSFSFTVDSEGNYVEDSMFVPFLMYVMKVMSENQNMQYRDLMNRFQSQLQMFEEQARTTFINGVTEKSLHKIQQVYQRYFEQIDTDSLNYLETEVKKNDKEFTSKNFNSFYLNDLQQIISKGENETIRCFIEGVDIDARIDLNHTPEYIEEILQPKYMPDGRWPSPVEHRLSLMQQVAVNQILNNDQKISSVNGPPGTGKTTLLKDVFADLVVQRAKEILEFKDPTDAFQKEGTLKLDGHHYPIFLINSNLSKFSMVVASSNNGAVENISKEFPQEDQIIRSDEKSKFKNYEELYAKEAKELSMYPSVAGDLLGNDTNAWGLFSGALGKSDNISSFGWKLQGAKDNEYSFLAQLEKDSKQVKLEDWQKAVKEFQEVYKSIQLKKSQLQQFAEQFKVAQVSNSQLEGLKEQIRKLKEKRSNTENEIEHLEQQKQLTEQQIQTLPKPSFFQKLIGNKNKQKTMLQEELNTILLNLKEKGSKLYQEKNQIEEKNRNIQVLRKNLTGYTKQRDYYEKQGLVLPEEGYWSDSQEAYEHRQLKTIWLTDELNFERGVLFLKAMKLHKLLLIFNFRAIKSTIRLLNNRKSLNLNDSKHRLYLKNMWQIIHLITPVVSTTFASFNAMYRGIEKDFIDYLFIDEAGQASPQQAAGALWRSKKAIVVGDPIQIEPVVTIDQTILEDVRAYLNLDNRYIDPGTSVQTLADQANPYGMLATNGQWIGTPLWVHRRCLNPMFTIANKIAYDNKMVLAKKSSGKSTWFDCKGIATNRQFVKEQGELVAEHIVELWEKAEGPPNVYIISPFTSVKEGVKEVIRSRFKEMQVSKKEINNWLKKSVGTVHTFQGKEADVVYLVTGTDENSDGAANWSCSKPNLLNVAVTRAKEEFYVIGDYKRFSTKQYYSSIIEDIDEVKLDSRTKKEG</sequence>
<dbReference type="InterPro" id="IPR041679">
    <property type="entry name" value="DNA2/NAM7-like_C"/>
</dbReference>
<dbReference type="InterPro" id="IPR027417">
    <property type="entry name" value="P-loop_NTPase"/>
</dbReference>